<feature type="transmembrane region" description="Helical" evidence="10">
    <location>
        <begin position="173"/>
        <end position="201"/>
    </location>
</feature>
<keyword evidence="6 9" id="KW-0812">Transmembrane</keyword>
<keyword evidence="4" id="KW-1003">Cell membrane</keyword>
<sequence length="407" mass="45462">MMVAATKIRYYQWRGVNQAGRKVSGVTMGFQEQEVRLQLTEQMINVKKIKRTTPGTLSRLRNQMKPEDVTMVTRQLSTMVESGVPVVQALTLMANSHHKAEMRATLNQVTTQVEAGSSLSKAMRSSSPLFDKFYCDLVDTGEQTGHLGQVFARIAVYREKAEAMRKKIIKAMIYPSMVSITAILVTVLMLVFVIPQFAAIFSGFGAELPWFTRQVMKASDFLVNYGTYLGIGIVAVILLYRYCYKHYYRFHYRADKLSLKLPIVGDVLLKATISRFARTLATTFNAGIPLLTGIQSAAKTSNNLYIEQAIDEVYNSTAAGMPLYLALRQADVFPELMLQMVMIGEESGSLDDMLNKMAQLYEDDVDNTVDNLGQILEPFIIIILGTIIGGLLVAMYMPIFTLMSVIG</sequence>
<keyword evidence="5" id="KW-0997">Cell inner membrane</keyword>
<dbReference type="InterPro" id="IPR018076">
    <property type="entry name" value="T2SS_GspF_dom"/>
</dbReference>
<accession>A0A2T3I180</accession>
<dbReference type="OrthoDB" id="9805682at2"/>
<evidence type="ECO:0000256" key="9">
    <source>
        <dbReference type="RuleBase" id="RU003923"/>
    </source>
</evidence>
<evidence type="ECO:0000256" key="7">
    <source>
        <dbReference type="ARBA" id="ARBA00022989"/>
    </source>
</evidence>
<dbReference type="InterPro" id="IPR042094">
    <property type="entry name" value="T2SS_GspF_sf"/>
</dbReference>
<dbReference type="InterPro" id="IPR003004">
    <property type="entry name" value="GspF/PilC"/>
</dbReference>
<evidence type="ECO:0000256" key="6">
    <source>
        <dbReference type="ARBA" id="ARBA00022692"/>
    </source>
</evidence>
<name>A0A2T3I180_9GAMM</name>
<evidence type="ECO:0000256" key="8">
    <source>
        <dbReference type="ARBA" id="ARBA00023136"/>
    </source>
</evidence>
<evidence type="ECO:0000259" key="11">
    <source>
        <dbReference type="Pfam" id="PF00482"/>
    </source>
</evidence>
<dbReference type="EMBL" id="PYLY01000006">
    <property type="protein sequence ID" value="PSU10268.1"/>
    <property type="molecule type" value="Genomic_DNA"/>
</dbReference>
<evidence type="ECO:0000256" key="4">
    <source>
        <dbReference type="ARBA" id="ARBA00022475"/>
    </source>
</evidence>
<comment type="similarity">
    <text evidence="2 9">Belongs to the GSP F family.</text>
</comment>
<evidence type="ECO:0000256" key="5">
    <source>
        <dbReference type="ARBA" id="ARBA00022519"/>
    </source>
</evidence>
<dbReference type="Proteomes" id="UP000241858">
    <property type="component" value="Unassembled WGS sequence"/>
</dbReference>
<dbReference type="Pfam" id="PF00482">
    <property type="entry name" value="T2SSF"/>
    <property type="match status" value="2"/>
</dbReference>
<dbReference type="InterPro" id="IPR001992">
    <property type="entry name" value="T2SS_GspF/T4SS_PilC_CS"/>
</dbReference>
<gene>
    <name evidence="12" type="ORF">C0W81_04095</name>
</gene>
<evidence type="ECO:0000256" key="1">
    <source>
        <dbReference type="ARBA" id="ARBA00004429"/>
    </source>
</evidence>
<feature type="transmembrane region" description="Helical" evidence="10">
    <location>
        <begin position="379"/>
        <end position="406"/>
    </location>
</feature>
<evidence type="ECO:0000313" key="12">
    <source>
        <dbReference type="EMBL" id="PSU10268.1"/>
    </source>
</evidence>
<dbReference type="PRINTS" id="PR00812">
    <property type="entry name" value="BCTERIALGSPF"/>
</dbReference>
<evidence type="ECO:0000256" key="3">
    <source>
        <dbReference type="ARBA" id="ARBA00022448"/>
    </source>
</evidence>
<feature type="transmembrane region" description="Helical" evidence="10">
    <location>
        <begin position="221"/>
        <end position="243"/>
    </location>
</feature>
<dbReference type="PANTHER" id="PTHR30012">
    <property type="entry name" value="GENERAL SECRETION PATHWAY PROTEIN"/>
    <property type="match status" value="1"/>
</dbReference>
<dbReference type="Gene3D" id="1.20.81.30">
    <property type="entry name" value="Type II secretion system (T2SS), domain F"/>
    <property type="match status" value="2"/>
</dbReference>
<organism evidence="12 13">
    <name type="scientific">Photobacterium aquimaris</name>
    <dbReference type="NCBI Taxonomy" id="512643"/>
    <lineage>
        <taxon>Bacteria</taxon>
        <taxon>Pseudomonadati</taxon>
        <taxon>Pseudomonadota</taxon>
        <taxon>Gammaproteobacteria</taxon>
        <taxon>Vibrionales</taxon>
        <taxon>Vibrionaceae</taxon>
        <taxon>Photobacterium</taxon>
    </lineage>
</organism>
<evidence type="ECO:0000313" key="13">
    <source>
        <dbReference type="Proteomes" id="UP000241858"/>
    </source>
</evidence>
<comment type="subcellular location">
    <subcellularLocation>
        <location evidence="1 9">Cell inner membrane</location>
        <topology evidence="1 9">Multi-pass membrane protein</topology>
    </subcellularLocation>
</comment>
<protein>
    <submittedName>
        <fullName evidence="12">Type II secretion system F family protein</fullName>
    </submittedName>
</protein>
<reference evidence="12 13" key="1">
    <citation type="submission" date="2018-03" db="EMBL/GenBank/DDBJ databases">
        <title>Whole genome sequencing of Histamine producing bacteria.</title>
        <authorList>
            <person name="Butler K."/>
        </authorList>
    </citation>
    <scope>NUCLEOTIDE SEQUENCE [LARGE SCALE GENOMIC DNA]</scope>
    <source>
        <strain evidence="12 13">DSM 23343</strain>
    </source>
</reference>
<dbReference type="PANTHER" id="PTHR30012:SF7">
    <property type="entry name" value="PROTEIN TRANSPORT PROTEIN HOFC HOMOLOG"/>
    <property type="match status" value="1"/>
</dbReference>
<dbReference type="PROSITE" id="PS00874">
    <property type="entry name" value="T2SP_F"/>
    <property type="match status" value="1"/>
</dbReference>
<dbReference type="AlphaFoldDB" id="A0A2T3I180"/>
<keyword evidence="8 10" id="KW-0472">Membrane</keyword>
<dbReference type="FunFam" id="1.20.81.30:FF:000001">
    <property type="entry name" value="Type II secretion system protein F"/>
    <property type="match status" value="2"/>
</dbReference>
<comment type="caution">
    <text evidence="12">The sequence shown here is derived from an EMBL/GenBank/DDBJ whole genome shotgun (WGS) entry which is preliminary data.</text>
</comment>
<feature type="domain" description="Type II secretion system protein GspF" evidence="11">
    <location>
        <begin position="276"/>
        <end position="398"/>
    </location>
</feature>
<evidence type="ECO:0000256" key="10">
    <source>
        <dbReference type="SAM" id="Phobius"/>
    </source>
</evidence>
<dbReference type="GO" id="GO:0015628">
    <property type="term" value="P:protein secretion by the type II secretion system"/>
    <property type="evidence" value="ECO:0007669"/>
    <property type="project" value="TreeGrafter"/>
</dbReference>
<dbReference type="GO" id="GO:0005886">
    <property type="term" value="C:plasma membrane"/>
    <property type="evidence" value="ECO:0007669"/>
    <property type="project" value="UniProtKB-SubCell"/>
</dbReference>
<keyword evidence="3 9" id="KW-0813">Transport</keyword>
<proteinExistence type="inferred from homology"/>
<feature type="domain" description="Type II secretion system protein GspF" evidence="11">
    <location>
        <begin position="73"/>
        <end position="195"/>
    </location>
</feature>
<evidence type="ECO:0000256" key="2">
    <source>
        <dbReference type="ARBA" id="ARBA00005745"/>
    </source>
</evidence>
<keyword evidence="7 10" id="KW-1133">Transmembrane helix</keyword>